<dbReference type="InterPro" id="IPR017850">
    <property type="entry name" value="Alkaline_phosphatase_core_sf"/>
</dbReference>
<evidence type="ECO:0000256" key="6">
    <source>
        <dbReference type="ARBA" id="ARBA00023136"/>
    </source>
</evidence>
<feature type="transmembrane region" description="Helical" evidence="7">
    <location>
        <begin position="48"/>
        <end position="70"/>
    </location>
</feature>
<dbReference type="PANTHER" id="PTHR47371">
    <property type="entry name" value="LIPOTEICHOIC ACID SYNTHASE"/>
    <property type="match status" value="1"/>
</dbReference>
<evidence type="ECO:0000313" key="9">
    <source>
        <dbReference type="EMBL" id="PEC20927.1"/>
    </source>
</evidence>
<dbReference type="PANTHER" id="PTHR47371:SF3">
    <property type="entry name" value="PHOSPHOGLYCEROL TRANSFERASE I"/>
    <property type="match status" value="1"/>
</dbReference>
<keyword evidence="4 7" id="KW-0812">Transmembrane</keyword>
<dbReference type="Pfam" id="PF00884">
    <property type="entry name" value="Sulfatase"/>
    <property type="match status" value="1"/>
</dbReference>
<reference evidence="9 10" key="1">
    <citation type="submission" date="2017-09" db="EMBL/GenBank/DDBJ databases">
        <title>Large-scale bioinformatics analysis of Bacillus genomes uncovers conserved roles of natural products in bacterial physiology.</title>
        <authorList>
            <consortium name="Agbiome Team Llc"/>
            <person name="Bleich R.M."/>
            <person name="Grubbs K.J."/>
            <person name="Santa Maria K.C."/>
            <person name="Allen S.E."/>
            <person name="Farag S."/>
            <person name="Shank E.A."/>
            <person name="Bowers A."/>
        </authorList>
    </citation>
    <scope>NUCLEOTIDE SEQUENCE [LARGE SCALE GENOMIC DNA]</scope>
    <source>
        <strain evidence="9 10">AFS096845</strain>
    </source>
</reference>
<feature type="transmembrane region" description="Helical" evidence="7">
    <location>
        <begin position="262"/>
        <end position="280"/>
    </location>
</feature>
<sequence length="722" mass="83569">MYRTVCLLMRGEGVKERGNKLRFNVLTQQRRRDEFHFSFSAQQPKNNLLISIILSGMWAICLETLFFVMLRSFEFERTKEFFNGKIQLIILITVLWGVLLYTIHLNKGISHKLRPAIRVYVLLFLIAHTMNWLYIMIQENMNLLLVNTWVYLQYGQYILSLLFIYIVYIFVYSLLGRIFLSTTITSVVLLVFVMVNYFKIMFRGDPFYPSDFTQIAHMDSVIPMVMESFSFWNMFLVIVGIGLLICVVMYIRKYIPVIKSHIIIRIILVCGSAFMVYAYSNYPNTFMNNLFQKGGVDIRAWNQAANYNVNGFVLGFISNLDTTVIQEPEEYSKENMQQIAKNIEKQYSGNISAQKKVEKPNIVFIMSEAFWDPTKLTNLSFSEDPVPNLHHYMENFPGGQTISPTFGGNTANTEFEALTSYSMSVLMPGSIPYQQAIPSQKEVPSIASELKKQGYYASAIHSFNRSFYKREDVYKTLGFDNFNAEDTMENKEVVGDNIGDLSMSKEIIDELNKRKQPTFIHAVTMQNHFPYTPNMFGENKIEISGLTEEESEAELEAYTEGVRLSDEALQYLIEQLDDLERPTLVVFFGDHLPLLGTNKSIYKEAGYIENEETVSERLAMAETPLLMYANFDLPNDNLGLVSPIYFSNLVFDYAGLNKSPYYQFLSEMHKEIPVLRDELKVNKNGEEIKDLTKKQKEMLEQYKMIQYDLLAGKQYSKDILFK</sequence>
<keyword evidence="6 7" id="KW-0472">Membrane</keyword>
<dbReference type="Proteomes" id="UP000220006">
    <property type="component" value="Unassembled WGS sequence"/>
</dbReference>
<evidence type="ECO:0000256" key="4">
    <source>
        <dbReference type="ARBA" id="ARBA00022692"/>
    </source>
</evidence>
<evidence type="ECO:0000259" key="8">
    <source>
        <dbReference type="Pfam" id="PF00884"/>
    </source>
</evidence>
<dbReference type="GO" id="GO:0005886">
    <property type="term" value="C:plasma membrane"/>
    <property type="evidence" value="ECO:0007669"/>
    <property type="project" value="UniProtKB-SubCell"/>
</dbReference>
<keyword evidence="5 7" id="KW-1133">Transmembrane helix</keyword>
<dbReference type="AlphaFoldDB" id="A0A2A7HVF0"/>
<dbReference type="SUPFAM" id="SSF53649">
    <property type="entry name" value="Alkaline phosphatase-like"/>
    <property type="match status" value="1"/>
</dbReference>
<keyword evidence="9" id="KW-0808">Transferase</keyword>
<dbReference type="EMBL" id="NVLK01000033">
    <property type="protein sequence ID" value="PEC20927.1"/>
    <property type="molecule type" value="Genomic_DNA"/>
</dbReference>
<gene>
    <name evidence="9" type="ORF">COM96_16640</name>
</gene>
<dbReference type="CDD" id="cd16015">
    <property type="entry name" value="LTA_synthase"/>
    <property type="match status" value="1"/>
</dbReference>
<feature type="transmembrane region" description="Helical" evidence="7">
    <location>
        <begin position="178"/>
        <end position="198"/>
    </location>
</feature>
<keyword evidence="3" id="KW-1003">Cell membrane</keyword>
<feature type="domain" description="Sulfatase N-terminal" evidence="8">
    <location>
        <begin position="360"/>
        <end position="655"/>
    </location>
</feature>
<feature type="transmembrane region" description="Helical" evidence="7">
    <location>
        <begin position="149"/>
        <end position="171"/>
    </location>
</feature>
<evidence type="ECO:0000256" key="3">
    <source>
        <dbReference type="ARBA" id="ARBA00022475"/>
    </source>
</evidence>
<accession>A0A2A7HVF0</accession>
<dbReference type="Gene3D" id="3.40.720.10">
    <property type="entry name" value="Alkaline Phosphatase, subunit A"/>
    <property type="match status" value="1"/>
</dbReference>
<comment type="subcellular location">
    <subcellularLocation>
        <location evidence="1">Cell membrane</location>
        <topology evidence="1">Multi-pass membrane protein</topology>
    </subcellularLocation>
</comment>
<evidence type="ECO:0000256" key="7">
    <source>
        <dbReference type="SAM" id="Phobius"/>
    </source>
</evidence>
<feature type="transmembrane region" description="Helical" evidence="7">
    <location>
        <begin position="117"/>
        <end position="137"/>
    </location>
</feature>
<evidence type="ECO:0000256" key="5">
    <source>
        <dbReference type="ARBA" id="ARBA00022989"/>
    </source>
</evidence>
<feature type="transmembrane region" description="Helical" evidence="7">
    <location>
        <begin position="229"/>
        <end position="250"/>
    </location>
</feature>
<organism evidence="9 10">
    <name type="scientific">Bacillus cereus</name>
    <dbReference type="NCBI Taxonomy" id="1396"/>
    <lineage>
        <taxon>Bacteria</taxon>
        <taxon>Bacillati</taxon>
        <taxon>Bacillota</taxon>
        <taxon>Bacilli</taxon>
        <taxon>Bacillales</taxon>
        <taxon>Bacillaceae</taxon>
        <taxon>Bacillus</taxon>
        <taxon>Bacillus cereus group</taxon>
    </lineage>
</organism>
<comment type="pathway">
    <text evidence="2">Cell wall biogenesis; lipoteichoic acid biosynthesis.</text>
</comment>
<dbReference type="InterPro" id="IPR050448">
    <property type="entry name" value="OpgB/LTA_synthase_biosynth"/>
</dbReference>
<dbReference type="GO" id="GO:0016740">
    <property type="term" value="F:transferase activity"/>
    <property type="evidence" value="ECO:0007669"/>
    <property type="project" value="UniProtKB-KW"/>
</dbReference>
<name>A0A2A7HVF0_BACCE</name>
<evidence type="ECO:0000313" key="10">
    <source>
        <dbReference type="Proteomes" id="UP000220006"/>
    </source>
</evidence>
<dbReference type="InterPro" id="IPR000917">
    <property type="entry name" value="Sulfatase_N"/>
</dbReference>
<comment type="caution">
    <text evidence="9">The sequence shown here is derived from an EMBL/GenBank/DDBJ whole genome shotgun (WGS) entry which is preliminary data.</text>
</comment>
<feature type="transmembrane region" description="Helical" evidence="7">
    <location>
        <begin position="86"/>
        <end position="105"/>
    </location>
</feature>
<protein>
    <submittedName>
        <fullName evidence="9">Phosphoglycerol transferase</fullName>
    </submittedName>
</protein>
<proteinExistence type="predicted"/>
<evidence type="ECO:0000256" key="1">
    <source>
        <dbReference type="ARBA" id="ARBA00004651"/>
    </source>
</evidence>
<evidence type="ECO:0000256" key="2">
    <source>
        <dbReference type="ARBA" id="ARBA00004936"/>
    </source>
</evidence>